<name>X1H0Y8_9ZZZZ</name>
<reference evidence="3" key="1">
    <citation type="journal article" date="2014" name="Front. Microbiol.">
        <title>High frequency of phylogenetically diverse reductive dehalogenase-homologous genes in deep subseafloor sedimentary metagenomes.</title>
        <authorList>
            <person name="Kawai M."/>
            <person name="Futagami T."/>
            <person name="Toyoda A."/>
            <person name="Takaki Y."/>
            <person name="Nishi S."/>
            <person name="Hori S."/>
            <person name="Arai W."/>
            <person name="Tsubouchi T."/>
            <person name="Morono Y."/>
            <person name="Uchiyama I."/>
            <person name="Ito T."/>
            <person name="Fujiyama A."/>
            <person name="Inagaki F."/>
            <person name="Takami H."/>
        </authorList>
    </citation>
    <scope>NUCLEOTIDE SEQUENCE</scope>
    <source>
        <strain evidence="3">Expedition CK06-06</strain>
    </source>
</reference>
<keyword evidence="1" id="KW-0378">Hydrolase</keyword>
<proteinExistence type="predicted"/>
<dbReference type="InterPro" id="IPR023801">
    <property type="entry name" value="His_deacetylse_dom"/>
</dbReference>
<dbReference type="InterPro" id="IPR044150">
    <property type="entry name" value="HDAC_classIV"/>
</dbReference>
<dbReference type="EMBL" id="BARU01031705">
    <property type="protein sequence ID" value="GAH63077.1"/>
    <property type="molecule type" value="Genomic_DNA"/>
</dbReference>
<evidence type="ECO:0000259" key="2">
    <source>
        <dbReference type="Pfam" id="PF00850"/>
    </source>
</evidence>
<evidence type="ECO:0000256" key="1">
    <source>
        <dbReference type="ARBA" id="ARBA00022801"/>
    </source>
</evidence>
<feature type="domain" description="Histone deacetylase" evidence="2">
    <location>
        <begin position="7"/>
        <end position="180"/>
    </location>
</feature>
<comment type="caution">
    <text evidence="3">The sequence shown here is derived from an EMBL/GenBank/DDBJ whole genome shotgun (WGS) entry which is preliminary data.</text>
</comment>
<dbReference type="PANTHER" id="PTHR10625:SF19">
    <property type="entry name" value="HISTONE DEACETYLASE 12"/>
    <property type="match status" value="1"/>
</dbReference>
<gene>
    <name evidence="3" type="ORF">S03H2_50110</name>
</gene>
<protein>
    <recommendedName>
        <fullName evidence="2">Histone deacetylase domain-containing protein</fullName>
    </recommendedName>
</protein>
<feature type="non-terminal residue" evidence="3">
    <location>
        <position position="1"/>
    </location>
</feature>
<dbReference type="PRINTS" id="PR01270">
    <property type="entry name" value="HDASUPER"/>
</dbReference>
<dbReference type="InterPro" id="IPR037138">
    <property type="entry name" value="His_deacetylse_dom_sf"/>
</dbReference>
<evidence type="ECO:0000313" key="3">
    <source>
        <dbReference type="EMBL" id="GAH63077.1"/>
    </source>
</evidence>
<dbReference type="PANTHER" id="PTHR10625">
    <property type="entry name" value="HISTONE DEACETYLASE HDAC1-RELATED"/>
    <property type="match status" value="1"/>
</dbReference>
<dbReference type="GO" id="GO:0004407">
    <property type="term" value="F:histone deacetylase activity"/>
    <property type="evidence" value="ECO:0007669"/>
    <property type="project" value="InterPro"/>
</dbReference>
<dbReference type="GO" id="GO:0040029">
    <property type="term" value="P:epigenetic regulation of gene expression"/>
    <property type="evidence" value="ECO:0007669"/>
    <property type="project" value="TreeGrafter"/>
</dbReference>
<dbReference type="Pfam" id="PF00850">
    <property type="entry name" value="Hist_deacetyl"/>
    <property type="match status" value="1"/>
</dbReference>
<dbReference type="SUPFAM" id="SSF52768">
    <property type="entry name" value="Arginase/deacetylase"/>
    <property type="match status" value="1"/>
</dbReference>
<dbReference type="InterPro" id="IPR023696">
    <property type="entry name" value="Ureohydrolase_dom_sf"/>
</dbReference>
<dbReference type="AlphaFoldDB" id="X1H0Y8"/>
<dbReference type="CDD" id="cd09993">
    <property type="entry name" value="HDAC_classIV"/>
    <property type="match status" value="1"/>
</dbReference>
<dbReference type="InterPro" id="IPR000286">
    <property type="entry name" value="HDACs"/>
</dbReference>
<dbReference type="GO" id="GO:0016787">
    <property type="term" value="F:hydrolase activity"/>
    <property type="evidence" value="ECO:0007669"/>
    <property type="project" value="UniProtKB-KW"/>
</dbReference>
<accession>X1H0Y8</accession>
<dbReference type="Gene3D" id="3.40.800.20">
    <property type="entry name" value="Histone deacetylase domain"/>
    <property type="match status" value="1"/>
</dbReference>
<sequence>CCTAVEEHTFAMNLAGGFHHAFADWAEGFCYINDVALGVGKLRHEGLVERAMVVDCDLHQGNGTAHLFRDEPEVFTFSIHEEAIYPIKRRSDLDVGLPGRCSGERYLDELRQHLLPALDAHRPQFVLYVAGADPYAEDQLGSLRLSIQDLKRRDELVIGACTERGIPAAVVLAGGYAPRVEDTVAIHYGTALTLIEHSGELRARDHA</sequence>
<organism evidence="3">
    <name type="scientific">marine sediment metagenome</name>
    <dbReference type="NCBI Taxonomy" id="412755"/>
    <lineage>
        <taxon>unclassified sequences</taxon>
        <taxon>metagenomes</taxon>
        <taxon>ecological metagenomes</taxon>
    </lineage>
</organism>